<evidence type="ECO:0000313" key="2">
    <source>
        <dbReference type="Proteomes" id="UP001056120"/>
    </source>
</evidence>
<gene>
    <name evidence="1" type="ORF">L1987_09018</name>
</gene>
<protein>
    <submittedName>
        <fullName evidence="1">Uncharacterized protein</fullName>
    </submittedName>
</protein>
<reference evidence="1 2" key="2">
    <citation type="journal article" date="2022" name="Mol. Ecol. Resour.">
        <title>The genomes of chicory, endive, great burdock and yacon provide insights into Asteraceae paleo-polyploidization history and plant inulin production.</title>
        <authorList>
            <person name="Fan W."/>
            <person name="Wang S."/>
            <person name="Wang H."/>
            <person name="Wang A."/>
            <person name="Jiang F."/>
            <person name="Liu H."/>
            <person name="Zhao H."/>
            <person name="Xu D."/>
            <person name="Zhang Y."/>
        </authorList>
    </citation>
    <scope>NUCLEOTIDE SEQUENCE [LARGE SCALE GENOMIC DNA]</scope>
    <source>
        <strain evidence="2">cv. Yunnan</strain>
        <tissue evidence="1">Leaves</tissue>
    </source>
</reference>
<dbReference type="EMBL" id="CM042020">
    <property type="protein sequence ID" value="KAI3821450.1"/>
    <property type="molecule type" value="Genomic_DNA"/>
</dbReference>
<proteinExistence type="predicted"/>
<comment type="caution">
    <text evidence="1">The sequence shown here is derived from an EMBL/GenBank/DDBJ whole genome shotgun (WGS) entry which is preliminary data.</text>
</comment>
<organism evidence="1 2">
    <name type="scientific">Smallanthus sonchifolius</name>
    <dbReference type="NCBI Taxonomy" id="185202"/>
    <lineage>
        <taxon>Eukaryota</taxon>
        <taxon>Viridiplantae</taxon>
        <taxon>Streptophyta</taxon>
        <taxon>Embryophyta</taxon>
        <taxon>Tracheophyta</taxon>
        <taxon>Spermatophyta</taxon>
        <taxon>Magnoliopsida</taxon>
        <taxon>eudicotyledons</taxon>
        <taxon>Gunneridae</taxon>
        <taxon>Pentapetalae</taxon>
        <taxon>asterids</taxon>
        <taxon>campanulids</taxon>
        <taxon>Asterales</taxon>
        <taxon>Asteraceae</taxon>
        <taxon>Asteroideae</taxon>
        <taxon>Heliantheae alliance</taxon>
        <taxon>Millerieae</taxon>
        <taxon>Smallanthus</taxon>
    </lineage>
</organism>
<dbReference type="Proteomes" id="UP001056120">
    <property type="component" value="Linkage Group LG03"/>
</dbReference>
<name>A0ACB9JP79_9ASTR</name>
<accession>A0ACB9JP79</accession>
<reference evidence="2" key="1">
    <citation type="journal article" date="2022" name="Mol. Ecol. Resour.">
        <title>The genomes of chicory, endive, great burdock and yacon provide insights into Asteraceae palaeo-polyploidization history and plant inulin production.</title>
        <authorList>
            <person name="Fan W."/>
            <person name="Wang S."/>
            <person name="Wang H."/>
            <person name="Wang A."/>
            <person name="Jiang F."/>
            <person name="Liu H."/>
            <person name="Zhao H."/>
            <person name="Xu D."/>
            <person name="Zhang Y."/>
        </authorList>
    </citation>
    <scope>NUCLEOTIDE SEQUENCE [LARGE SCALE GENOMIC DNA]</scope>
    <source>
        <strain evidence="2">cv. Yunnan</strain>
    </source>
</reference>
<sequence>MELQHHLQKWKLSTKKITRPTDGHFGHYLSIPEPHCSNDLIKPCKEDVCSNTSDAGVNEEENEDSKCSFDFDLKGGSGLGLGSNDPEIIVQEGSKGKHVYETADGVTVDVDEVLEDASLDKTLQPSPSPIFQNIVVNIQEEKNHIIGSVHATEPTDPTKA</sequence>
<evidence type="ECO:0000313" key="1">
    <source>
        <dbReference type="EMBL" id="KAI3821450.1"/>
    </source>
</evidence>
<keyword evidence="2" id="KW-1185">Reference proteome</keyword>